<feature type="transmembrane region" description="Helical" evidence="7">
    <location>
        <begin position="398"/>
        <end position="421"/>
    </location>
</feature>
<feature type="transmembrane region" description="Helical" evidence="7">
    <location>
        <begin position="22"/>
        <end position="40"/>
    </location>
</feature>
<reference evidence="10" key="1">
    <citation type="submission" date="2020-05" db="EMBL/GenBank/DDBJ databases">
        <title>Fertoebacter nigrum gen. nov., sp. nov., a new member of the family Rhodobacteraceae.</title>
        <authorList>
            <person name="Szuroczki S."/>
            <person name="Abbaszade G."/>
            <person name="Buni D."/>
            <person name="Schumann P."/>
            <person name="Toth E."/>
        </authorList>
    </citation>
    <scope>NUCLEOTIDE SEQUENCE</scope>
    <source>
        <strain evidence="10">RG-N-1a</strain>
    </source>
</reference>
<dbReference type="RefSeq" id="WP_152824223.1">
    <property type="nucleotide sequence ID" value="NZ_WHUT02000002.1"/>
</dbReference>
<keyword evidence="11" id="KW-1185">Reference proteome</keyword>
<dbReference type="EMBL" id="WHUT02000002">
    <property type="protein sequence ID" value="NUB43728.1"/>
    <property type="molecule type" value="Genomic_DNA"/>
</dbReference>
<evidence type="ECO:0000256" key="5">
    <source>
        <dbReference type="ARBA" id="ARBA00023136"/>
    </source>
</evidence>
<feature type="transmembrane region" description="Helical" evidence="7">
    <location>
        <begin position="263"/>
        <end position="282"/>
    </location>
</feature>
<feature type="domain" description="ComEC/Rec2-related protein" evidence="8">
    <location>
        <begin position="240"/>
        <end position="516"/>
    </location>
</feature>
<dbReference type="Proteomes" id="UP000484076">
    <property type="component" value="Unassembled WGS sequence"/>
</dbReference>
<dbReference type="InterPro" id="IPR004477">
    <property type="entry name" value="ComEC_N"/>
</dbReference>
<evidence type="ECO:0000256" key="1">
    <source>
        <dbReference type="ARBA" id="ARBA00004651"/>
    </source>
</evidence>
<feature type="transmembrane region" description="Helical" evidence="7">
    <location>
        <begin position="344"/>
        <end position="361"/>
    </location>
</feature>
<dbReference type="InterPro" id="IPR052159">
    <property type="entry name" value="Competence_DNA_uptake"/>
</dbReference>
<feature type="region of interest" description="Disordered" evidence="6">
    <location>
        <begin position="674"/>
        <end position="696"/>
    </location>
</feature>
<dbReference type="GO" id="GO:0005886">
    <property type="term" value="C:plasma membrane"/>
    <property type="evidence" value="ECO:0007669"/>
    <property type="project" value="UniProtKB-SubCell"/>
</dbReference>
<comment type="subcellular location">
    <subcellularLocation>
        <location evidence="1">Cell membrane</location>
        <topology evidence="1">Multi-pass membrane protein</topology>
    </subcellularLocation>
</comment>
<feature type="transmembrane region" description="Helical" evidence="7">
    <location>
        <begin position="47"/>
        <end position="66"/>
    </location>
</feature>
<keyword evidence="4 7" id="KW-1133">Transmembrane helix</keyword>
<feature type="transmembrane region" description="Helical" evidence="7">
    <location>
        <begin position="367"/>
        <end position="386"/>
    </location>
</feature>
<dbReference type="InterPro" id="IPR025405">
    <property type="entry name" value="DUF4131"/>
</dbReference>
<keyword evidence="3 7" id="KW-0812">Transmembrane</keyword>
<evidence type="ECO:0000256" key="4">
    <source>
        <dbReference type="ARBA" id="ARBA00022989"/>
    </source>
</evidence>
<feature type="transmembrane region" description="Helical" evidence="7">
    <location>
        <begin position="475"/>
        <end position="493"/>
    </location>
</feature>
<keyword evidence="5 7" id="KW-0472">Membrane</keyword>
<dbReference type="AlphaFoldDB" id="A0A8X8GSW8"/>
<feature type="transmembrane region" description="Helical" evidence="7">
    <location>
        <begin position="441"/>
        <end position="463"/>
    </location>
</feature>
<gene>
    <name evidence="10" type="ORF">GEU84_004975</name>
</gene>
<protein>
    <submittedName>
        <fullName evidence="10">ComEC/Rec2 family competence protein</fullName>
    </submittedName>
</protein>
<evidence type="ECO:0000313" key="11">
    <source>
        <dbReference type="Proteomes" id="UP000484076"/>
    </source>
</evidence>
<organism evidence="10 11">
    <name type="scientific">Fertoeibacter niger</name>
    <dbReference type="NCBI Taxonomy" id="2656921"/>
    <lineage>
        <taxon>Bacteria</taxon>
        <taxon>Pseudomonadati</taxon>
        <taxon>Pseudomonadota</taxon>
        <taxon>Alphaproteobacteria</taxon>
        <taxon>Rhodobacterales</taxon>
        <taxon>Paracoccaceae</taxon>
        <taxon>Fertoeibacter</taxon>
    </lineage>
</organism>
<dbReference type="Pfam" id="PF13567">
    <property type="entry name" value="DUF4131"/>
    <property type="match status" value="1"/>
</dbReference>
<feature type="domain" description="DUF4131" evidence="9">
    <location>
        <begin position="48"/>
        <end position="200"/>
    </location>
</feature>
<proteinExistence type="predicted"/>
<feature type="transmembrane region" description="Helical" evidence="7">
    <location>
        <begin position="72"/>
        <end position="93"/>
    </location>
</feature>
<evidence type="ECO:0000256" key="6">
    <source>
        <dbReference type="SAM" id="MobiDB-lite"/>
    </source>
</evidence>
<evidence type="ECO:0000313" key="10">
    <source>
        <dbReference type="EMBL" id="NUB43728.1"/>
    </source>
</evidence>
<dbReference type="Pfam" id="PF03772">
    <property type="entry name" value="Competence"/>
    <property type="match status" value="1"/>
</dbReference>
<dbReference type="PANTHER" id="PTHR30619:SF1">
    <property type="entry name" value="RECOMBINATION PROTEIN 2"/>
    <property type="match status" value="1"/>
</dbReference>
<evidence type="ECO:0000256" key="3">
    <source>
        <dbReference type="ARBA" id="ARBA00022692"/>
    </source>
</evidence>
<keyword evidence="2" id="KW-1003">Cell membrane</keyword>
<dbReference type="NCBIfam" id="TIGR00360">
    <property type="entry name" value="ComEC_N-term"/>
    <property type="match status" value="1"/>
</dbReference>
<feature type="transmembrane region" description="Helical" evidence="7">
    <location>
        <begin position="302"/>
        <end position="323"/>
    </location>
</feature>
<sequence length="696" mass="73170">MRAGVTGWAHPLQALAEARGMLFPWVPVFLALGIGLWFGLRDEPGAAFYAVALAVFLAMVALRLWGPEGWHPLAIALACMAFGLLAAGARGHLQAAPVLAFRYYGPVEGRIIEVDRSSSDHIRITLDRVVLERLPPDRTPATVRLSLHGPPEFVPEPGPTVILTGHLAPPQAPSEPRGLDFQRIAYFERLGAVGYTRTPVLILGPPEPGQQAINRLRAHLSAAITARIDGQAGAFAAGAVTGDRSGITEATVADLRDSNLAHLLAISGMNLAFLTGFVFAALRYGVALVPAVALRVNAKKLAALVALAVAGFYLLLSGGNLATERAFLMAAVMLGAVLLDRRALSLRSVALSACVLLIWKPESLLNAGFQMSFAATVVLIAGFGALEGQVLREKLPRWTMPLFTLVLSSVLAGAATAPFAAAHFNRFTDYGLLANLLTVPAMGLCIMPGAVVAALLAPLGLAAPGLWLMDLGSRWILLVAAWVAGWDGAVTGIPMPGPWVLPLMTLGVLWAVVWRRWLRLPGLAPVALALLLWVQTERAPVLISADGAQVGLLGAEGRALASPRGAGFAAQSWLENDGDLAEPAAAAARPGFSGPQGARAFRIGGVEAVHLKGKSAPKALAGACATAGLVILAAEAETVPEGCRLIDQTLLARTGGMALWPEKDGTLRMEAARQGTRLWSPQTQAKARPQRLARAE</sequence>
<evidence type="ECO:0000256" key="7">
    <source>
        <dbReference type="SAM" id="Phobius"/>
    </source>
</evidence>
<evidence type="ECO:0000259" key="8">
    <source>
        <dbReference type="Pfam" id="PF03772"/>
    </source>
</evidence>
<accession>A0A8X8GSW8</accession>
<comment type="caution">
    <text evidence="10">The sequence shown here is derived from an EMBL/GenBank/DDBJ whole genome shotgun (WGS) entry which is preliminary data.</text>
</comment>
<evidence type="ECO:0000259" key="9">
    <source>
        <dbReference type="Pfam" id="PF13567"/>
    </source>
</evidence>
<evidence type="ECO:0000256" key="2">
    <source>
        <dbReference type="ARBA" id="ARBA00022475"/>
    </source>
</evidence>
<dbReference type="PANTHER" id="PTHR30619">
    <property type="entry name" value="DNA INTERNALIZATION/COMPETENCE PROTEIN COMEC/REC2"/>
    <property type="match status" value="1"/>
</dbReference>
<name>A0A8X8GSW8_9RHOB</name>